<dbReference type="NCBIfam" id="TIGR03506">
    <property type="entry name" value="FlgEFG_subfam"/>
    <property type="match status" value="1"/>
</dbReference>
<dbReference type="AlphaFoldDB" id="A0A1H8N3P0"/>
<dbReference type="GO" id="GO:0071978">
    <property type="term" value="P:bacterial-type flagellum-dependent swarming motility"/>
    <property type="evidence" value="ECO:0007669"/>
    <property type="project" value="TreeGrafter"/>
</dbReference>
<dbReference type="InterPro" id="IPR053967">
    <property type="entry name" value="LlgE_F_G-like_D1"/>
</dbReference>
<keyword evidence="6" id="KW-0969">Cilium</keyword>
<dbReference type="InterPro" id="IPR020013">
    <property type="entry name" value="Flagellar_FlgE/F/G"/>
</dbReference>
<dbReference type="InterPro" id="IPR010930">
    <property type="entry name" value="Flg_bb/hook_C_dom"/>
</dbReference>
<dbReference type="RefSeq" id="WP_091496935.1">
    <property type="nucleotide sequence ID" value="NZ_FODJ01000005.1"/>
</dbReference>
<dbReference type="PANTHER" id="PTHR30435">
    <property type="entry name" value="FLAGELLAR PROTEIN"/>
    <property type="match status" value="1"/>
</dbReference>
<proteinExistence type="inferred from homology"/>
<dbReference type="InterPro" id="IPR001444">
    <property type="entry name" value="Flag_bb_rod_N"/>
</dbReference>
<gene>
    <name evidence="6" type="ORF">SAMN04488134_105106</name>
</gene>
<keyword evidence="2" id="KW-0975">Bacterial flagellum</keyword>
<dbReference type="EMBL" id="FODJ01000005">
    <property type="protein sequence ID" value="SEO24083.1"/>
    <property type="molecule type" value="Genomic_DNA"/>
</dbReference>
<dbReference type="STRING" id="872970.SAMN04488134_105106"/>
<sequence>MLRGYYTVASGMMTQQRRQDTLSNNIANAQTPGYKQDQAMIRAFPELLIKRLSKETLPTTRQFTLPTDQQLGSINTGVYVQETIADHQQGAIHETGISTDLALINGEFPDETGGLFFGVQNGDGTIGYTRNGNFTVDGAGFLTTNQGHYVLNQAGEPIFTDGQTFQVNNDGVMTLAEGQIPLHIAYAANVNELVKEDGDLFQTDGEALVDARTIAGVTYSIEQRFLETSNVDEAQTMTEMMQAYRLFETNQRVLQMYDQSMDIAVNQVGRIN</sequence>
<dbReference type="PANTHER" id="PTHR30435:SF19">
    <property type="entry name" value="FLAGELLAR BASAL-BODY ROD PROTEIN FLGG"/>
    <property type="match status" value="1"/>
</dbReference>
<keyword evidence="7" id="KW-1185">Reference proteome</keyword>
<evidence type="ECO:0000259" key="5">
    <source>
        <dbReference type="Pfam" id="PF22692"/>
    </source>
</evidence>
<dbReference type="Proteomes" id="UP000199300">
    <property type="component" value="Unassembled WGS sequence"/>
</dbReference>
<evidence type="ECO:0000256" key="2">
    <source>
        <dbReference type="RuleBase" id="RU362116"/>
    </source>
</evidence>
<comment type="subcellular location">
    <subcellularLocation>
        <location evidence="2">Bacterial flagellum basal body</location>
    </subcellularLocation>
</comment>
<feature type="domain" description="Flagellar basal-body/hook protein C-terminal" evidence="4">
    <location>
        <begin position="223"/>
        <end position="266"/>
    </location>
</feature>
<reference evidence="6 7" key="1">
    <citation type="submission" date="2016-10" db="EMBL/GenBank/DDBJ databases">
        <authorList>
            <person name="de Groot N.N."/>
        </authorList>
    </citation>
    <scope>NUCLEOTIDE SEQUENCE [LARGE SCALE GENOMIC DNA]</scope>
    <source>
        <strain evidence="6 7">CGMCC 1.10434</strain>
    </source>
</reference>
<evidence type="ECO:0000259" key="3">
    <source>
        <dbReference type="Pfam" id="PF00460"/>
    </source>
</evidence>
<evidence type="ECO:0000256" key="1">
    <source>
        <dbReference type="ARBA" id="ARBA00009677"/>
    </source>
</evidence>
<evidence type="ECO:0000313" key="6">
    <source>
        <dbReference type="EMBL" id="SEO24083.1"/>
    </source>
</evidence>
<evidence type="ECO:0000259" key="4">
    <source>
        <dbReference type="Pfam" id="PF06429"/>
    </source>
</evidence>
<protein>
    <submittedName>
        <fullName evidence="6">Flagellar basal-body rod protein FlgG</fullName>
    </submittedName>
</protein>
<comment type="similarity">
    <text evidence="1 2">Belongs to the flagella basal body rod proteins family.</text>
</comment>
<feature type="domain" description="Flagellar hook protein FlgE/F/G-like D1" evidence="5">
    <location>
        <begin position="113"/>
        <end position="174"/>
    </location>
</feature>
<evidence type="ECO:0000313" key="7">
    <source>
        <dbReference type="Proteomes" id="UP000199300"/>
    </source>
</evidence>
<dbReference type="Pfam" id="PF22692">
    <property type="entry name" value="LlgE_F_G_D1"/>
    <property type="match status" value="1"/>
</dbReference>
<feature type="domain" description="Flagellar basal body rod protein N-terminal" evidence="3">
    <location>
        <begin position="6"/>
        <end position="35"/>
    </location>
</feature>
<keyword evidence="6" id="KW-0966">Cell projection</keyword>
<dbReference type="GO" id="GO:0009425">
    <property type="term" value="C:bacterial-type flagellum basal body"/>
    <property type="evidence" value="ECO:0007669"/>
    <property type="project" value="UniProtKB-SubCell"/>
</dbReference>
<dbReference type="SUPFAM" id="SSF117143">
    <property type="entry name" value="Flagellar hook protein flgE"/>
    <property type="match status" value="1"/>
</dbReference>
<dbReference type="Pfam" id="PF06429">
    <property type="entry name" value="Flg_bbr_C"/>
    <property type="match status" value="1"/>
</dbReference>
<organism evidence="6 7">
    <name type="scientific">Amphibacillus marinus</name>
    <dbReference type="NCBI Taxonomy" id="872970"/>
    <lineage>
        <taxon>Bacteria</taxon>
        <taxon>Bacillati</taxon>
        <taxon>Bacillota</taxon>
        <taxon>Bacilli</taxon>
        <taxon>Bacillales</taxon>
        <taxon>Bacillaceae</taxon>
        <taxon>Amphibacillus</taxon>
    </lineage>
</organism>
<dbReference type="OrthoDB" id="9800375at2"/>
<accession>A0A1H8N3P0</accession>
<name>A0A1H8N3P0_9BACI</name>
<dbReference type="InterPro" id="IPR037925">
    <property type="entry name" value="FlgE/F/G-like"/>
</dbReference>
<dbReference type="Pfam" id="PF00460">
    <property type="entry name" value="Flg_bb_rod"/>
    <property type="match status" value="1"/>
</dbReference>
<keyword evidence="6" id="KW-0282">Flagellum</keyword>